<proteinExistence type="predicted"/>
<feature type="compositionally biased region" description="Low complexity" evidence="1">
    <location>
        <begin position="55"/>
        <end position="69"/>
    </location>
</feature>
<feature type="chain" id="PRO_5032542705" description="PRC-barrel domain-containing protein" evidence="2">
    <location>
        <begin position="21"/>
        <end position="205"/>
    </location>
</feature>
<accession>A0A858RAA0</accession>
<sequence>MRVPSLLILSLALAAGPAWAQQTLGQTPVIPVPEGKPNPDANAPLSTGPRPGDIPTTTPQTAPSSPDGDAPSDDRQGAPLTTQAPGPRPADVAGSLSPVAGLTTEEARALIGREVLSREGEAVGTLRDFLTAGSNARLEAAIIGQGGLLGVGQRLVRVPVDQLQVRRPPAGEVPSLTLSRTAAEVEAAPAFTYQEGAKAMVGPGR</sequence>
<feature type="domain" description="PRC-barrel" evidence="3">
    <location>
        <begin position="106"/>
        <end position="161"/>
    </location>
</feature>
<evidence type="ECO:0000313" key="5">
    <source>
        <dbReference type="Proteomes" id="UP000501891"/>
    </source>
</evidence>
<evidence type="ECO:0000256" key="2">
    <source>
        <dbReference type="SAM" id="SignalP"/>
    </source>
</evidence>
<dbReference type="KEGG" id="acru:HHL28_14040"/>
<feature type="region of interest" description="Disordered" evidence="1">
    <location>
        <begin position="28"/>
        <end position="99"/>
    </location>
</feature>
<evidence type="ECO:0000313" key="4">
    <source>
        <dbReference type="EMBL" id="QJE74063.1"/>
    </source>
</evidence>
<reference evidence="4" key="1">
    <citation type="submission" date="2020-04" db="EMBL/GenBank/DDBJ databases">
        <title>A desert anoxygenic phototrophic bacterium fixes CO2 using RubisCO under aerobic conditions.</title>
        <authorList>
            <person name="Tang K."/>
        </authorList>
    </citation>
    <scope>NUCLEOTIDE SEQUENCE [LARGE SCALE GENOMIC DNA]</scope>
    <source>
        <strain evidence="4">MIMtkB3</strain>
    </source>
</reference>
<evidence type="ECO:0000256" key="1">
    <source>
        <dbReference type="SAM" id="MobiDB-lite"/>
    </source>
</evidence>
<dbReference type="Gene3D" id="2.30.30.240">
    <property type="entry name" value="PRC-barrel domain"/>
    <property type="match status" value="1"/>
</dbReference>
<keyword evidence="2" id="KW-0732">Signal</keyword>
<dbReference type="InterPro" id="IPR027275">
    <property type="entry name" value="PRC-brl_dom"/>
</dbReference>
<dbReference type="Pfam" id="PF05239">
    <property type="entry name" value="PRC"/>
    <property type="match status" value="1"/>
</dbReference>
<gene>
    <name evidence="4" type="ORF">HHL28_14040</name>
</gene>
<name>A0A858RAA0_9PROT</name>
<dbReference type="SUPFAM" id="SSF50346">
    <property type="entry name" value="PRC-barrel domain"/>
    <property type="match status" value="1"/>
</dbReference>
<dbReference type="EMBL" id="CP051775">
    <property type="protein sequence ID" value="QJE74063.1"/>
    <property type="molecule type" value="Genomic_DNA"/>
</dbReference>
<keyword evidence="5" id="KW-1185">Reference proteome</keyword>
<dbReference type="Proteomes" id="UP000501891">
    <property type="component" value="Chromosome"/>
</dbReference>
<evidence type="ECO:0000259" key="3">
    <source>
        <dbReference type="Pfam" id="PF05239"/>
    </source>
</evidence>
<protein>
    <recommendedName>
        <fullName evidence="3">PRC-barrel domain-containing protein</fullName>
    </recommendedName>
</protein>
<dbReference type="InterPro" id="IPR011033">
    <property type="entry name" value="PRC_barrel-like_sf"/>
</dbReference>
<feature type="signal peptide" evidence="2">
    <location>
        <begin position="1"/>
        <end position="20"/>
    </location>
</feature>
<organism evidence="4 5">
    <name type="scientific">Aerophototrophica crusticola</name>
    <dbReference type="NCBI Taxonomy" id="1709002"/>
    <lineage>
        <taxon>Bacteria</taxon>
        <taxon>Pseudomonadati</taxon>
        <taxon>Pseudomonadota</taxon>
        <taxon>Alphaproteobacteria</taxon>
        <taxon>Rhodospirillales</taxon>
        <taxon>Rhodospirillaceae</taxon>
        <taxon>Aerophototrophica</taxon>
    </lineage>
</organism>
<dbReference type="AlphaFoldDB" id="A0A858RAA0"/>